<comment type="similarity">
    <text evidence="1">Belongs to the alkylbase DNA glycosidase AlkA family.</text>
</comment>
<dbReference type="PANTHER" id="PTHR43003:SF5">
    <property type="entry name" value="DNA-3-METHYLADENINE GLYCOSYLASE"/>
    <property type="match status" value="1"/>
</dbReference>
<dbReference type="GO" id="GO:0006285">
    <property type="term" value="P:base-excision repair, AP site formation"/>
    <property type="evidence" value="ECO:0007669"/>
    <property type="project" value="TreeGrafter"/>
</dbReference>
<accession>A0A1E4SP12</accession>
<dbReference type="PANTHER" id="PTHR43003">
    <property type="entry name" value="DNA-3-METHYLADENINE GLYCOSYLASE"/>
    <property type="match status" value="1"/>
</dbReference>
<dbReference type="GO" id="GO:0032131">
    <property type="term" value="F:alkylated DNA binding"/>
    <property type="evidence" value="ECO:0007669"/>
    <property type="project" value="TreeGrafter"/>
</dbReference>
<dbReference type="GO" id="GO:0043916">
    <property type="term" value="F:DNA-7-methylguanine glycosylase activity"/>
    <property type="evidence" value="ECO:0007669"/>
    <property type="project" value="TreeGrafter"/>
</dbReference>
<evidence type="ECO:0000313" key="5">
    <source>
        <dbReference type="EMBL" id="ODV81147.1"/>
    </source>
</evidence>
<dbReference type="Gene3D" id="1.10.1670.40">
    <property type="match status" value="1"/>
</dbReference>
<sequence>MVARTRSRANGAVVETIKIESSELVAKVKKTSAPRAKKKAVSKPYIEDVLGHIVIPEDHSLPQSFVDFHTPEFVKGIQHIVAIDPSLYPVIVHKNFTHFQRQSVPQLSDEDLIVSYWYSLITGVLAQQVSGASAKAVELKFRALFGDLKINAHNTLKLTYDQLKSAGFSSQKLNYTLHISQVFDDPTSNLVKTQFYDESLLEEIVEELVKLKGIGMWSAKMFALFTLRDLDVFTYDDLGVARGVARYLGRRPQLLKEIKTHVHSSEELRALLKKRSKFEKKDSRRDWVPLHDEYVKQVGLRFSPYQSPWMLVLWRLGSTNIEILENSSVRSEASS</sequence>
<dbReference type="GeneID" id="30983643"/>
<dbReference type="Pfam" id="PF00730">
    <property type="entry name" value="HhH-GPD"/>
    <property type="match status" value="1"/>
</dbReference>
<dbReference type="InterPro" id="IPR051912">
    <property type="entry name" value="Alkylbase_DNA_Glycosylase/TA"/>
</dbReference>
<evidence type="ECO:0000259" key="4">
    <source>
        <dbReference type="SMART" id="SM00478"/>
    </source>
</evidence>
<dbReference type="CDD" id="cd00056">
    <property type="entry name" value="ENDO3c"/>
    <property type="match status" value="1"/>
</dbReference>
<feature type="domain" description="HhH-GPD" evidence="4">
    <location>
        <begin position="125"/>
        <end position="297"/>
    </location>
</feature>
<organism evidence="5 6">
    <name type="scientific">Suhomyces tanzawaensis NRRL Y-17324</name>
    <dbReference type="NCBI Taxonomy" id="984487"/>
    <lineage>
        <taxon>Eukaryota</taxon>
        <taxon>Fungi</taxon>
        <taxon>Dikarya</taxon>
        <taxon>Ascomycota</taxon>
        <taxon>Saccharomycotina</taxon>
        <taxon>Pichiomycetes</taxon>
        <taxon>Debaryomycetaceae</taxon>
        <taxon>Suhomyces</taxon>
    </lineage>
</organism>
<proteinExistence type="inferred from homology"/>
<dbReference type="GO" id="GO:0032993">
    <property type="term" value="C:protein-DNA complex"/>
    <property type="evidence" value="ECO:0007669"/>
    <property type="project" value="TreeGrafter"/>
</dbReference>
<evidence type="ECO:0000256" key="1">
    <source>
        <dbReference type="ARBA" id="ARBA00010817"/>
    </source>
</evidence>
<dbReference type="STRING" id="984487.A0A1E4SP12"/>
<evidence type="ECO:0000256" key="3">
    <source>
        <dbReference type="ARBA" id="ARBA00023204"/>
    </source>
</evidence>
<protein>
    <submittedName>
        <fullName evidence="5">3-methyladenine DNA glycosylase</fullName>
    </submittedName>
</protein>
<keyword evidence="2" id="KW-0227">DNA damage</keyword>
<evidence type="ECO:0000313" key="6">
    <source>
        <dbReference type="Proteomes" id="UP000094285"/>
    </source>
</evidence>
<dbReference type="Proteomes" id="UP000094285">
    <property type="component" value="Unassembled WGS sequence"/>
</dbReference>
<dbReference type="InterPro" id="IPR011257">
    <property type="entry name" value="DNA_glycosylase"/>
</dbReference>
<dbReference type="PROSITE" id="PS00516">
    <property type="entry name" value="ALKYLBASE_DNA_GLYCOS"/>
    <property type="match status" value="1"/>
</dbReference>
<dbReference type="GO" id="GO:0005634">
    <property type="term" value="C:nucleus"/>
    <property type="evidence" value="ECO:0007669"/>
    <property type="project" value="TreeGrafter"/>
</dbReference>
<dbReference type="AlphaFoldDB" id="A0A1E4SP12"/>
<dbReference type="Gene3D" id="1.10.340.30">
    <property type="entry name" value="Hypothetical protein, domain 2"/>
    <property type="match status" value="1"/>
</dbReference>
<dbReference type="SMART" id="SM00478">
    <property type="entry name" value="ENDO3c"/>
    <property type="match status" value="1"/>
</dbReference>
<dbReference type="InterPro" id="IPR000035">
    <property type="entry name" value="Alkylbase_DNA_glycsylse_CS"/>
</dbReference>
<keyword evidence="3" id="KW-0234">DNA repair</keyword>
<dbReference type="SUPFAM" id="SSF48150">
    <property type="entry name" value="DNA-glycosylase"/>
    <property type="match status" value="1"/>
</dbReference>
<dbReference type="InterPro" id="IPR003265">
    <property type="entry name" value="HhH-GPD_domain"/>
</dbReference>
<dbReference type="GO" id="GO:0006307">
    <property type="term" value="P:DNA alkylation repair"/>
    <property type="evidence" value="ECO:0007669"/>
    <property type="project" value="TreeGrafter"/>
</dbReference>
<dbReference type="RefSeq" id="XP_020066269.1">
    <property type="nucleotide sequence ID" value="XM_020209507.1"/>
</dbReference>
<dbReference type="GO" id="GO:0008725">
    <property type="term" value="F:DNA-3-methyladenine glycosylase activity"/>
    <property type="evidence" value="ECO:0007669"/>
    <property type="project" value="TreeGrafter"/>
</dbReference>
<dbReference type="OrthoDB" id="415889at2759"/>
<keyword evidence="6" id="KW-1185">Reference proteome</keyword>
<dbReference type="EMBL" id="KV453910">
    <property type="protein sequence ID" value="ODV81147.1"/>
    <property type="molecule type" value="Genomic_DNA"/>
</dbReference>
<reference evidence="6" key="1">
    <citation type="submission" date="2016-05" db="EMBL/GenBank/DDBJ databases">
        <title>Comparative genomics of biotechnologically important yeasts.</title>
        <authorList>
            <consortium name="DOE Joint Genome Institute"/>
            <person name="Riley R."/>
            <person name="Haridas S."/>
            <person name="Wolfe K.H."/>
            <person name="Lopes M.R."/>
            <person name="Hittinger C.T."/>
            <person name="Goker M."/>
            <person name="Salamov A."/>
            <person name="Wisecaver J."/>
            <person name="Long T.M."/>
            <person name="Aerts A.L."/>
            <person name="Barry K."/>
            <person name="Choi C."/>
            <person name="Clum A."/>
            <person name="Coughlan A.Y."/>
            <person name="Deshpande S."/>
            <person name="Douglass A.P."/>
            <person name="Hanson S.J."/>
            <person name="Klenk H.-P."/>
            <person name="Labutti K."/>
            <person name="Lapidus A."/>
            <person name="Lindquist E."/>
            <person name="Lipzen A."/>
            <person name="Meier-Kolthoff J.P."/>
            <person name="Ohm R.A."/>
            <person name="Otillar R.P."/>
            <person name="Pangilinan J."/>
            <person name="Peng Y."/>
            <person name="Rokas A."/>
            <person name="Rosa C.A."/>
            <person name="Scheuner C."/>
            <person name="Sibirny A.A."/>
            <person name="Slot J.C."/>
            <person name="Stielow J.B."/>
            <person name="Sun H."/>
            <person name="Kurtzman C.P."/>
            <person name="Blackwell M."/>
            <person name="Grigoriev I.V."/>
            <person name="Jeffries T.W."/>
        </authorList>
    </citation>
    <scope>NUCLEOTIDE SEQUENCE [LARGE SCALE GENOMIC DNA]</scope>
    <source>
        <strain evidence="6">NRRL Y-17324</strain>
    </source>
</reference>
<evidence type="ECO:0000256" key="2">
    <source>
        <dbReference type="ARBA" id="ARBA00022763"/>
    </source>
</evidence>
<name>A0A1E4SP12_9ASCO</name>
<gene>
    <name evidence="5" type="ORF">CANTADRAFT_47797</name>
</gene>